<comment type="similarity">
    <text evidence="2">Belongs to the MoaD family.</text>
</comment>
<gene>
    <name evidence="4" type="ORF">E8A74_20480</name>
</gene>
<dbReference type="Proteomes" id="UP000309215">
    <property type="component" value="Unassembled WGS sequence"/>
</dbReference>
<dbReference type="Pfam" id="PF02597">
    <property type="entry name" value="ThiS"/>
    <property type="match status" value="1"/>
</dbReference>
<name>A0A4U1JAG1_9BACT</name>
<keyword evidence="1" id="KW-0547">Nucleotide-binding</keyword>
<reference evidence="4 5" key="1">
    <citation type="submission" date="2019-04" db="EMBL/GenBank/DDBJ databases">
        <authorList>
            <person name="Li Y."/>
            <person name="Wang J."/>
        </authorList>
    </citation>
    <scope>NUCLEOTIDE SEQUENCE [LARGE SCALE GENOMIC DNA]</scope>
    <source>
        <strain evidence="4 5">DSM 14668</strain>
    </source>
</reference>
<dbReference type="AlphaFoldDB" id="A0A4U1JAG1"/>
<dbReference type="InterPro" id="IPR044672">
    <property type="entry name" value="MOCS2A"/>
</dbReference>
<organism evidence="4 5">
    <name type="scientific">Polyangium fumosum</name>
    <dbReference type="NCBI Taxonomy" id="889272"/>
    <lineage>
        <taxon>Bacteria</taxon>
        <taxon>Pseudomonadati</taxon>
        <taxon>Myxococcota</taxon>
        <taxon>Polyangia</taxon>
        <taxon>Polyangiales</taxon>
        <taxon>Polyangiaceae</taxon>
        <taxon>Polyangium</taxon>
    </lineage>
</organism>
<dbReference type="RefSeq" id="WP_136930725.1">
    <property type="nucleotide sequence ID" value="NZ_SSMQ01000020.1"/>
</dbReference>
<comment type="caution">
    <text evidence="4">The sequence shown here is derived from an EMBL/GenBank/DDBJ whole genome shotgun (WGS) entry which is preliminary data.</text>
</comment>
<proteinExistence type="inferred from homology"/>
<dbReference type="UniPathway" id="UPA00344"/>
<dbReference type="Gene3D" id="3.10.20.30">
    <property type="match status" value="1"/>
</dbReference>
<dbReference type="GO" id="GO:0000166">
    <property type="term" value="F:nucleotide binding"/>
    <property type="evidence" value="ECO:0007669"/>
    <property type="project" value="UniProtKB-KW"/>
</dbReference>
<accession>A0A4U1JAG1</accession>
<keyword evidence="5" id="KW-1185">Reference proteome</keyword>
<dbReference type="PANTHER" id="PTHR33359">
    <property type="entry name" value="MOLYBDOPTERIN SYNTHASE SULFUR CARRIER SUBUNIT"/>
    <property type="match status" value="1"/>
</dbReference>
<evidence type="ECO:0000256" key="2">
    <source>
        <dbReference type="ARBA" id="ARBA00024200"/>
    </source>
</evidence>
<evidence type="ECO:0000313" key="4">
    <source>
        <dbReference type="EMBL" id="TKD06297.1"/>
    </source>
</evidence>
<protein>
    <recommendedName>
        <fullName evidence="3">Molybdopterin synthase sulfur carrier subunit</fullName>
    </recommendedName>
</protein>
<dbReference type="CDD" id="cd00754">
    <property type="entry name" value="Ubl_MoaD"/>
    <property type="match status" value="1"/>
</dbReference>
<dbReference type="InterPro" id="IPR003749">
    <property type="entry name" value="ThiS/MoaD-like"/>
</dbReference>
<dbReference type="GO" id="GO:0006777">
    <property type="term" value="P:Mo-molybdopterin cofactor biosynthetic process"/>
    <property type="evidence" value="ECO:0007669"/>
    <property type="project" value="InterPro"/>
</dbReference>
<dbReference type="SUPFAM" id="SSF54285">
    <property type="entry name" value="MoaD/ThiS"/>
    <property type="match status" value="1"/>
</dbReference>
<dbReference type="EMBL" id="SSMQ01000020">
    <property type="protein sequence ID" value="TKD06297.1"/>
    <property type="molecule type" value="Genomic_DNA"/>
</dbReference>
<dbReference type="InterPro" id="IPR012675">
    <property type="entry name" value="Beta-grasp_dom_sf"/>
</dbReference>
<dbReference type="PANTHER" id="PTHR33359:SF1">
    <property type="entry name" value="MOLYBDOPTERIN SYNTHASE SULFUR CARRIER SUBUNIT"/>
    <property type="match status" value="1"/>
</dbReference>
<dbReference type="GO" id="GO:1990133">
    <property type="term" value="C:molybdopterin adenylyltransferase complex"/>
    <property type="evidence" value="ECO:0007669"/>
    <property type="project" value="TreeGrafter"/>
</dbReference>
<evidence type="ECO:0000256" key="1">
    <source>
        <dbReference type="ARBA" id="ARBA00022741"/>
    </source>
</evidence>
<sequence length="83" mass="8888">MSNTVRLLAFAGARDVLGASELVFPLDAPCTTEELLHHVCSRFPALVPYRRSIRVAVNGAYARPDEQVRSGDEVALIPPVAGG</sequence>
<dbReference type="InterPro" id="IPR016155">
    <property type="entry name" value="Mopterin_synth/thiamin_S_b"/>
</dbReference>
<evidence type="ECO:0000313" key="5">
    <source>
        <dbReference type="Proteomes" id="UP000309215"/>
    </source>
</evidence>
<evidence type="ECO:0000256" key="3">
    <source>
        <dbReference type="ARBA" id="ARBA00024247"/>
    </source>
</evidence>
<dbReference type="OrthoDB" id="9801945at2"/>